<organism evidence="1 2">
    <name type="scientific">Solanum verrucosum</name>
    <dbReference type="NCBI Taxonomy" id="315347"/>
    <lineage>
        <taxon>Eukaryota</taxon>
        <taxon>Viridiplantae</taxon>
        <taxon>Streptophyta</taxon>
        <taxon>Embryophyta</taxon>
        <taxon>Tracheophyta</taxon>
        <taxon>Spermatophyta</taxon>
        <taxon>Magnoliopsida</taxon>
        <taxon>eudicotyledons</taxon>
        <taxon>Gunneridae</taxon>
        <taxon>Pentapetalae</taxon>
        <taxon>asterids</taxon>
        <taxon>lamiids</taxon>
        <taxon>Solanales</taxon>
        <taxon>Solanaceae</taxon>
        <taxon>Solanoideae</taxon>
        <taxon>Solaneae</taxon>
        <taxon>Solanum</taxon>
    </lineage>
</organism>
<accession>A0AAF0PR81</accession>
<evidence type="ECO:0000313" key="1">
    <source>
        <dbReference type="EMBL" id="WMV09167.1"/>
    </source>
</evidence>
<reference evidence="1" key="1">
    <citation type="submission" date="2023-08" db="EMBL/GenBank/DDBJ databases">
        <title>A de novo genome assembly of Solanum verrucosum Schlechtendal, a Mexican diploid species geographically isolated from the other diploid A-genome species in potato relatives.</title>
        <authorList>
            <person name="Hosaka K."/>
        </authorList>
    </citation>
    <scope>NUCLEOTIDE SEQUENCE</scope>
    <source>
        <tissue evidence="1">Young leaves</tissue>
    </source>
</reference>
<sequence length="113" mass="12453">MASLRTSLGNIIGELGSLLKSPASLELPSEKCFGWQKATKGDKGLPRLAASFQRGLSWAKETPGKEFRVHSRFAILPTSQSFKALLQVRFQHVDSIAGRHCHFSAGSRKVVFR</sequence>
<dbReference type="AlphaFoldDB" id="A0AAF0PR81"/>
<proteinExistence type="predicted"/>
<name>A0AAF0PR81_SOLVR</name>
<gene>
    <name evidence="1" type="ORF">MTR67_002552</name>
</gene>
<dbReference type="Proteomes" id="UP001234989">
    <property type="component" value="Chromosome 1"/>
</dbReference>
<protein>
    <submittedName>
        <fullName evidence="1">Uncharacterized protein</fullName>
    </submittedName>
</protein>
<evidence type="ECO:0000313" key="2">
    <source>
        <dbReference type="Proteomes" id="UP001234989"/>
    </source>
</evidence>
<keyword evidence="2" id="KW-1185">Reference proteome</keyword>
<dbReference type="EMBL" id="CP133612">
    <property type="protein sequence ID" value="WMV09167.1"/>
    <property type="molecule type" value="Genomic_DNA"/>
</dbReference>